<gene>
    <name evidence="1" type="ORF">CEG18_18495</name>
</gene>
<evidence type="ECO:0000313" key="2">
    <source>
        <dbReference type="Proteomes" id="UP000198145"/>
    </source>
</evidence>
<protein>
    <submittedName>
        <fullName evidence="1">Uncharacterized protein</fullName>
    </submittedName>
</protein>
<dbReference type="EMBL" id="NJBA01000006">
    <property type="protein sequence ID" value="OWP49718.1"/>
    <property type="molecule type" value="Genomic_DNA"/>
</dbReference>
<organism evidence="1 2">
    <name type="scientific">Pseudomonas nitroreducens</name>
    <dbReference type="NCBI Taxonomy" id="46680"/>
    <lineage>
        <taxon>Bacteria</taxon>
        <taxon>Pseudomonadati</taxon>
        <taxon>Pseudomonadota</taxon>
        <taxon>Gammaproteobacteria</taxon>
        <taxon>Pseudomonadales</taxon>
        <taxon>Pseudomonadaceae</taxon>
        <taxon>Pseudomonas</taxon>
    </lineage>
</organism>
<dbReference type="Pfam" id="PF14247">
    <property type="entry name" value="DUF4344"/>
    <property type="match status" value="1"/>
</dbReference>
<evidence type="ECO:0000313" key="1">
    <source>
        <dbReference type="EMBL" id="OWP49718.1"/>
    </source>
</evidence>
<reference evidence="1 2" key="1">
    <citation type="submission" date="2017-06" db="EMBL/GenBank/DDBJ databases">
        <title>Draft genome of Pseudomonas nitroreducens DF05.</title>
        <authorList>
            <person name="Iyer R."/>
        </authorList>
    </citation>
    <scope>NUCLEOTIDE SEQUENCE [LARGE SCALE GENOMIC DNA]</scope>
    <source>
        <strain evidence="1 2">DF05</strain>
    </source>
</reference>
<sequence>MLANAEFSVMHEMGHVLIAEYDLPVLGREEDAADQLGFILLFHLYAKLPRDEVDARLLDIADYWRLEWQTPKPPPDQVLAWDSHPLDEQRYYNIACLLYGSDMVRLDWLPPLIGLPYERAVYCDQEFRQASKAFEWIRHTRRASSIQHHAAWRLSWDTPSMNPADAGPLIALLRDGDHLQLMVDEVFRLFRPPRPLNIRLVSCGAPDAWYNSNSGEMALCYERLQHFREMAENLPRLRTPVTRQCPGPAGLRPGGC</sequence>
<dbReference type="InterPro" id="IPR025644">
    <property type="entry name" value="DUF4344"/>
</dbReference>
<dbReference type="eggNOG" id="COG0607">
    <property type="taxonomic scope" value="Bacteria"/>
</dbReference>
<accession>A0A2D0ADM2</accession>
<comment type="caution">
    <text evidence="1">The sequence shown here is derived from an EMBL/GenBank/DDBJ whole genome shotgun (WGS) entry which is preliminary data.</text>
</comment>
<proteinExistence type="predicted"/>
<name>A0A2D0ADM2_PSENT</name>
<dbReference type="AlphaFoldDB" id="A0A2D0ADM2"/>
<dbReference type="Proteomes" id="UP000198145">
    <property type="component" value="Unassembled WGS sequence"/>
</dbReference>